<comment type="caution">
    <text evidence="2">The sequence shown here is derived from an EMBL/GenBank/DDBJ whole genome shotgun (WGS) entry which is preliminary data.</text>
</comment>
<evidence type="ECO:0000313" key="2">
    <source>
        <dbReference type="EMBL" id="OGY52629.1"/>
    </source>
</evidence>
<protein>
    <submittedName>
        <fullName evidence="2">Uncharacterized protein</fullName>
    </submittedName>
</protein>
<reference evidence="2 3" key="1">
    <citation type="journal article" date="2016" name="Nat. Commun.">
        <title>Thousands of microbial genomes shed light on interconnected biogeochemical processes in an aquifer system.</title>
        <authorList>
            <person name="Anantharaman K."/>
            <person name="Brown C.T."/>
            <person name="Hug L.A."/>
            <person name="Sharon I."/>
            <person name="Castelle C.J."/>
            <person name="Probst A.J."/>
            <person name="Thomas B.C."/>
            <person name="Singh A."/>
            <person name="Wilkins M.J."/>
            <person name="Karaoz U."/>
            <person name="Brodie E.L."/>
            <person name="Williams K.H."/>
            <person name="Hubbard S.S."/>
            <person name="Banfield J.F."/>
        </authorList>
    </citation>
    <scope>NUCLEOTIDE SEQUENCE [LARGE SCALE GENOMIC DNA]</scope>
</reference>
<dbReference type="EMBL" id="MHIM01000013">
    <property type="protein sequence ID" value="OGY52629.1"/>
    <property type="molecule type" value="Genomic_DNA"/>
</dbReference>
<name>A0A1G1YJZ4_9BACT</name>
<dbReference type="Proteomes" id="UP000177376">
    <property type="component" value="Unassembled WGS sequence"/>
</dbReference>
<evidence type="ECO:0000256" key="1">
    <source>
        <dbReference type="SAM" id="Phobius"/>
    </source>
</evidence>
<organism evidence="2 3">
    <name type="scientific">Candidatus Buchananbacteria bacterium RIFCSPLOWO2_01_FULL_39_33</name>
    <dbReference type="NCBI Taxonomy" id="1797543"/>
    <lineage>
        <taxon>Bacteria</taxon>
        <taxon>Candidatus Buchananiibacteriota</taxon>
    </lineage>
</organism>
<feature type="transmembrane region" description="Helical" evidence="1">
    <location>
        <begin position="47"/>
        <end position="66"/>
    </location>
</feature>
<dbReference type="AlphaFoldDB" id="A0A1G1YJZ4"/>
<proteinExistence type="predicted"/>
<accession>A0A1G1YJZ4</accession>
<keyword evidence="1" id="KW-0472">Membrane</keyword>
<gene>
    <name evidence="2" type="ORF">A3A02_03850</name>
</gene>
<keyword evidence="1" id="KW-0812">Transmembrane</keyword>
<sequence length="153" mass="18624">MSVWLWLMSVHFLGVFILPLIMSFDNFKSYRGYLLFDNRWYYYCKVIGAYLFWEFTLPYHLIRCWLGKYLLSKEQKITPKFVLCDGAIILDKSSKDYRRRYKCLKCCRPFSSIPIQHEVLNPKLSKLYNSRLYRWFEPSVFNALHRQDLKIGY</sequence>
<evidence type="ECO:0000313" key="3">
    <source>
        <dbReference type="Proteomes" id="UP000177376"/>
    </source>
</evidence>
<keyword evidence="1" id="KW-1133">Transmembrane helix</keyword>